<reference evidence="2 3" key="1">
    <citation type="submission" date="2020-08" db="EMBL/GenBank/DDBJ databases">
        <authorList>
            <person name="Hejnol A."/>
        </authorList>
    </citation>
    <scope>NUCLEOTIDE SEQUENCE [LARGE SCALE GENOMIC DNA]</scope>
</reference>
<dbReference type="Proteomes" id="UP000549394">
    <property type="component" value="Unassembled WGS sequence"/>
</dbReference>
<dbReference type="EMBL" id="CAJFCJ010000006">
    <property type="protein sequence ID" value="CAD5116422.1"/>
    <property type="molecule type" value="Genomic_DNA"/>
</dbReference>
<organism evidence="2 3">
    <name type="scientific">Dimorphilus gyrociliatus</name>
    <dbReference type="NCBI Taxonomy" id="2664684"/>
    <lineage>
        <taxon>Eukaryota</taxon>
        <taxon>Metazoa</taxon>
        <taxon>Spiralia</taxon>
        <taxon>Lophotrochozoa</taxon>
        <taxon>Annelida</taxon>
        <taxon>Polychaeta</taxon>
        <taxon>Polychaeta incertae sedis</taxon>
        <taxon>Dinophilidae</taxon>
        <taxon>Dimorphilus</taxon>
    </lineage>
</organism>
<dbReference type="AlphaFoldDB" id="A0A7I8VLV5"/>
<proteinExistence type="predicted"/>
<protein>
    <submittedName>
        <fullName evidence="2">DgyrCDS5313</fullName>
    </submittedName>
</protein>
<accession>A0A7I8VLV5</accession>
<feature type="compositionally biased region" description="Basic and acidic residues" evidence="1">
    <location>
        <begin position="92"/>
        <end position="103"/>
    </location>
</feature>
<feature type="region of interest" description="Disordered" evidence="1">
    <location>
        <begin position="79"/>
        <end position="142"/>
    </location>
</feature>
<evidence type="ECO:0000313" key="3">
    <source>
        <dbReference type="Proteomes" id="UP000549394"/>
    </source>
</evidence>
<evidence type="ECO:0000313" key="2">
    <source>
        <dbReference type="EMBL" id="CAD5116422.1"/>
    </source>
</evidence>
<evidence type="ECO:0000256" key="1">
    <source>
        <dbReference type="SAM" id="MobiDB-lite"/>
    </source>
</evidence>
<name>A0A7I8VLV5_9ANNE</name>
<gene>
    <name evidence="2" type="ORF">DGYR_LOCUS5059</name>
</gene>
<sequence length="321" mass="36062">MDSKVLEEIEQKAKMKINKQHLRKLVTDHLTMACKSALPDERMFTVEALVGITLSSKEVMLINVKENVSNQLTKNVAKDKRNMSSSVDDVSEALKRKFEHEPAKTSSKRKSDKIKSERSGSPVVKRSRVSLPPQHRIRNSYDPPELDALRKLATPNEALTGWYSQVLPQSLVLPPFLNGSFQNAARPSLQHPMFTSRQYPGLSEDDSSPRNQSPQPDDDKSAEALDMTKPDDYEETDVNMNKTTPLKLLAQTVIEQVIFLSMTPPYRPFTEKIAVWRTTRSNGGEEIKRSSSCEPIVNKQVCSSAFAEAIIALDANFCSKQ</sequence>
<feature type="region of interest" description="Disordered" evidence="1">
    <location>
        <begin position="188"/>
        <end position="224"/>
    </location>
</feature>
<comment type="caution">
    <text evidence="2">The sequence shown here is derived from an EMBL/GenBank/DDBJ whole genome shotgun (WGS) entry which is preliminary data.</text>
</comment>
<keyword evidence="3" id="KW-1185">Reference proteome</keyword>